<comment type="caution">
    <text evidence="1">The sequence shown here is derived from an EMBL/GenBank/DDBJ whole genome shotgun (WGS) entry which is preliminary data.</text>
</comment>
<evidence type="ECO:0000313" key="1">
    <source>
        <dbReference type="EMBL" id="KAF9052550.1"/>
    </source>
</evidence>
<gene>
    <name evidence="1" type="ORF">BDP27DRAFT_1433852</name>
</gene>
<proteinExistence type="predicted"/>
<dbReference type="OrthoDB" id="3257338at2759"/>
<name>A0A9P5P5Z2_9AGAR</name>
<dbReference type="EMBL" id="JADNRY010000453">
    <property type="protein sequence ID" value="KAF9052550.1"/>
    <property type="molecule type" value="Genomic_DNA"/>
</dbReference>
<accession>A0A9P5P5Z2</accession>
<organism evidence="1 2">
    <name type="scientific">Rhodocollybia butyracea</name>
    <dbReference type="NCBI Taxonomy" id="206335"/>
    <lineage>
        <taxon>Eukaryota</taxon>
        <taxon>Fungi</taxon>
        <taxon>Dikarya</taxon>
        <taxon>Basidiomycota</taxon>
        <taxon>Agaricomycotina</taxon>
        <taxon>Agaricomycetes</taxon>
        <taxon>Agaricomycetidae</taxon>
        <taxon>Agaricales</taxon>
        <taxon>Marasmiineae</taxon>
        <taxon>Omphalotaceae</taxon>
        <taxon>Rhodocollybia</taxon>
    </lineage>
</organism>
<dbReference type="Proteomes" id="UP000772434">
    <property type="component" value="Unassembled WGS sequence"/>
</dbReference>
<reference evidence="1" key="1">
    <citation type="submission" date="2020-11" db="EMBL/GenBank/DDBJ databases">
        <authorList>
            <consortium name="DOE Joint Genome Institute"/>
            <person name="Ahrendt S."/>
            <person name="Riley R."/>
            <person name="Andreopoulos W."/>
            <person name="Labutti K."/>
            <person name="Pangilinan J."/>
            <person name="Ruiz-Duenas F.J."/>
            <person name="Barrasa J.M."/>
            <person name="Sanchez-Garcia M."/>
            <person name="Camarero S."/>
            <person name="Miyauchi S."/>
            <person name="Serrano A."/>
            <person name="Linde D."/>
            <person name="Babiker R."/>
            <person name="Drula E."/>
            <person name="Ayuso-Fernandez I."/>
            <person name="Pacheco R."/>
            <person name="Padilla G."/>
            <person name="Ferreira P."/>
            <person name="Barriuso J."/>
            <person name="Kellner H."/>
            <person name="Castanera R."/>
            <person name="Alfaro M."/>
            <person name="Ramirez L."/>
            <person name="Pisabarro A.G."/>
            <person name="Kuo A."/>
            <person name="Tritt A."/>
            <person name="Lipzen A."/>
            <person name="He G."/>
            <person name="Yan M."/>
            <person name="Ng V."/>
            <person name="Cullen D."/>
            <person name="Martin F."/>
            <person name="Rosso M.-N."/>
            <person name="Henrissat B."/>
            <person name="Hibbett D."/>
            <person name="Martinez A.T."/>
            <person name="Grigoriev I.V."/>
        </authorList>
    </citation>
    <scope>NUCLEOTIDE SEQUENCE</scope>
    <source>
        <strain evidence="1">AH 40177</strain>
    </source>
</reference>
<keyword evidence="2" id="KW-1185">Reference proteome</keyword>
<protein>
    <submittedName>
        <fullName evidence="1">Uncharacterized protein</fullName>
    </submittedName>
</protein>
<sequence length="259" mass="29959">MTTGSTGTARIPLFLPSAVWGAQQQCDPRLIDIKWRLRFAAAGDELEKMRKHLLGRSWIKGFKLSYGHGQRQGTRSAMTLESIDRKIAACAARYRAHHDVLQTWGAALRKPDDWRKEMCPLCKDDIRELTVSGMDAVDGEGDRPQLSWIWRVRPTGISDNDYMSDSLRIEFCKSRARALQWQEECILIQEEIRRTIETLRWEGLQWEQRATLTFEAESPWDAEGRWGYATRQSQIRLQHTMALQAKWTGLVEHLSEGEE</sequence>
<dbReference type="AlphaFoldDB" id="A0A9P5P5Z2"/>
<evidence type="ECO:0000313" key="2">
    <source>
        <dbReference type="Proteomes" id="UP000772434"/>
    </source>
</evidence>